<dbReference type="InterPro" id="IPR058546">
    <property type="entry name" value="RPS4B/Roq1-like_LRR"/>
</dbReference>
<dbReference type="SMART" id="SM00369">
    <property type="entry name" value="LRR_TYP"/>
    <property type="match status" value="10"/>
</dbReference>
<dbReference type="InterPro" id="IPR043502">
    <property type="entry name" value="DNA/RNA_pol_sf"/>
</dbReference>
<organism evidence="6 7">
    <name type="scientific">Vitis vinifera</name>
    <name type="common">Grape</name>
    <dbReference type="NCBI Taxonomy" id="29760"/>
    <lineage>
        <taxon>Eukaryota</taxon>
        <taxon>Viridiplantae</taxon>
        <taxon>Streptophyta</taxon>
        <taxon>Embryophyta</taxon>
        <taxon>Tracheophyta</taxon>
        <taxon>Spermatophyta</taxon>
        <taxon>Magnoliopsida</taxon>
        <taxon>eudicotyledons</taxon>
        <taxon>Gunneridae</taxon>
        <taxon>Pentapetalae</taxon>
        <taxon>rosids</taxon>
        <taxon>Vitales</taxon>
        <taxon>Vitaceae</taxon>
        <taxon>Viteae</taxon>
        <taxon>Vitis</taxon>
    </lineage>
</organism>
<sequence length="1112" mass="121783">MESLQILTLSGCSKLKKFPEVQGNMEHLPNLSLEGTAIKGLPLSIENLTGLALLNLKECKSLESLPRSIFKLKSLKTLILSNCTRLKKLPEIQENMESLMELFLDGSGIIELPSSIGCLNGLVFLNLKNCKKLASLPQSFCELTSLGTLTLCGCSELKELPDDLGSLQCLAELNADGSGIQEVPPSITLLTNLQKLSLAGCKGGDSKSRNMVFSFHSSPTEELRLPSFSGLYSLRVLILQRCNLSEGALPSDLGSLPSLERLDLSRNSFITIPSSLSGLSRLRSLTLEYCKSLQSLPELPSSVESLNAHSCTSLETFSCSSSAYTSKKVGDLRFNFTICFRLGENQGSDIVGTILEGIQLMSSIPKFLVPWGFEKLKSIKLSHSQHLTKTPDFSGVPNLRRLILKGCTSLVEVHPSIGALKKLIFLNLEGCKKLKSFSSSIHMESLQILTLSGCSKLKKFPEVQGNMEHLPNLSLEGTAIKGLPLSIENLTGLALLNLKECKSLESLPRSIFKLKSLKTLILSNCTRLKKLPEIQENMESLMELFLDGSGIIELPSSIGCLNGLVFLNLKNCKKLASLPQSFCELTSLGTLTLCGCSELKELPDDLGSLQCLAELNADGSGIQEVPPSITLLTNLQKLSLAGCKGGDSKSRNMVFSFHSSPTEELRLPSFSGLYSLRVLILQRCNLSEGALPSDLGSIPSLERDESEVIEEIVTKILNEPIDASISSMDDLLGRIEDMVSSLCIGSDDVWIVGIWGMAGIEVQGNMEHLAELSLEGTLIKGLPSSIENLTGLALLNLKECKRLQSFPRSIFKLQSLKTLVLSNCARLKKLPDMLENKESLKELFLDGSSVTDTKPVHTPMVVYQHLTSDDPAFSDPTLYRFLVGALQYLTITRPDIAHVVNSVSQFLHAPTAAHFLAVKRILHYVKGTLHFDLTFRPSIGPGALVAYSNANWVGCPYTRRSTSGYSIYLDNNLVSWSAKKQPTVSCSSCESKYRAIATTAAELLWLTHLLHDLKVPISPKPILLCDNKSAIFLSSNPVFHKRAKHVDLDYHFLRELVVAGKLRTQYVPSHLQVSDLFTKSVSCPLFDFFRTKLHVCSNPMLNFQGGVTDTLP</sequence>
<keyword evidence="7" id="KW-1185">Reference proteome</keyword>
<proteinExistence type="predicted"/>
<evidence type="ECO:0000259" key="5">
    <source>
        <dbReference type="Pfam" id="PF23598"/>
    </source>
</evidence>
<dbReference type="Pfam" id="PF23598">
    <property type="entry name" value="LRR_14"/>
    <property type="match status" value="2"/>
</dbReference>
<dbReference type="SUPFAM" id="SSF56672">
    <property type="entry name" value="DNA/RNA polymerases"/>
    <property type="match status" value="1"/>
</dbReference>
<reference evidence="6 7" key="1">
    <citation type="journal article" date="2023" name="Hortic Res">
        <title>The complete reference genome for grapevine (Vitis vinifera L.) genetics and breeding.</title>
        <authorList>
            <person name="Shi X."/>
            <person name="Cao S."/>
            <person name="Wang X."/>
            <person name="Huang S."/>
            <person name="Wang Y."/>
            <person name="Liu Z."/>
            <person name="Liu W."/>
            <person name="Leng X."/>
            <person name="Peng Y."/>
            <person name="Wang N."/>
            <person name="Wang Y."/>
            <person name="Ma Z."/>
            <person name="Xu X."/>
            <person name="Zhang F."/>
            <person name="Xue H."/>
            <person name="Zhong H."/>
            <person name="Wang Y."/>
            <person name="Zhang K."/>
            <person name="Velt A."/>
            <person name="Avia K."/>
            <person name="Holtgrawe D."/>
            <person name="Grimplet J."/>
            <person name="Matus J.T."/>
            <person name="Ware D."/>
            <person name="Wu X."/>
            <person name="Wang H."/>
            <person name="Liu C."/>
            <person name="Fang Y."/>
            <person name="Rustenholz C."/>
            <person name="Cheng Z."/>
            <person name="Xiao H."/>
            <person name="Zhou Y."/>
        </authorList>
    </citation>
    <scope>NUCLEOTIDE SEQUENCE [LARGE SCALE GENOMIC DNA]</scope>
    <source>
        <strain evidence="7">cv. Pinot noir / PN40024</strain>
        <tissue evidence="6">Leaf</tissue>
    </source>
</reference>
<keyword evidence="3" id="KW-0611">Plant defense</keyword>
<feature type="domain" description="Disease resistance R13L4/SHOC-2-like LRR" evidence="5">
    <location>
        <begin position="442"/>
        <end position="544"/>
    </location>
</feature>
<evidence type="ECO:0000256" key="3">
    <source>
        <dbReference type="ARBA" id="ARBA00022821"/>
    </source>
</evidence>
<dbReference type="CDD" id="cd09272">
    <property type="entry name" value="RNase_HI_RT_Ty1"/>
    <property type="match status" value="1"/>
</dbReference>
<accession>A0ABY9DWP2</accession>
<dbReference type="Proteomes" id="UP001227230">
    <property type="component" value="Chromosome 18"/>
</dbReference>
<dbReference type="InterPro" id="IPR032675">
    <property type="entry name" value="LRR_dom_sf"/>
</dbReference>
<protein>
    <recommendedName>
        <fullName evidence="8">Retrovirus-related Pol polyprotein from transposon RE1</fullName>
    </recommendedName>
</protein>
<dbReference type="Gene3D" id="3.80.10.10">
    <property type="entry name" value="Ribonuclease Inhibitor"/>
    <property type="match status" value="5"/>
</dbReference>
<feature type="domain" description="Disease resistance protein RPS4B/Roq1-like leucine-rich repeats" evidence="4">
    <location>
        <begin position="157"/>
        <end position="338"/>
    </location>
</feature>
<dbReference type="PANTHER" id="PTHR47186:SF63">
    <property type="entry name" value="C-JID DOMAIN-CONTAINING PROTEIN"/>
    <property type="match status" value="1"/>
</dbReference>
<gene>
    <name evidence="6" type="ORF">VitviT2T_028857</name>
</gene>
<evidence type="ECO:0000313" key="6">
    <source>
        <dbReference type="EMBL" id="WKA11351.1"/>
    </source>
</evidence>
<dbReference type="EMBL" id="CP126665">
    <property type="protein sequence ID" value="WKA11351.1"/>
    <property type="molecule type" value="Genomic_DNA"/>
</dbReference>
<feature type="domain" description="Disease resistance R13L4/SHOC-2-like LRR" evidence="5">
    <location>
        <begin position="3"/>
        <end position="102"/>
    </location>
</feature>
<keyword evidence="1" id="KW-0433">Leucine-rich repeat</keyword>
<name>A0ABY9DWP2_VITVI</name>
<dbReference type="Pfam" id="PF23286">
    <property type="entry name" value="LRR_13"/>
    <property type="match status" value="1"/>
</dbReference>
<dbReference type="SUPFAM" id="SSF52058">
    <property type="entry name" value="L domain-like"/>
    <property type="match status" value="3"/>
</dbReference>
<dbReference type="InterPro" id="IPR055414">
    <property type="entry name" value="LRR_R13L4/SHOC2-like"/>
</dbReference>
<evidence type="ECO:0008006" key="8">
    <source>
        <dbReference type="Google" id="ProtNLM"/>
    </source>
</evidence>
<evidence type="ECO:0000256" key="2">
    <source>
        <dbReference type="ARBA" id="ARBA00022737"/>
    </source>
</evidence>
<dbReference type="PANTHER" id="PTHR47186">
    <property type="entry name" value="LEUCINE-RICH REPEAT-CONTAINING PROTEIN 57"/>
    <property type="match status" value="1"/>
</dbReference>
<dbReference type="InterPro" id="IPR003591">
    <property type="entry name" value="Leu-rich_rpt_typical-subtyp"/>
</dbReference>
<evidence type="ECO:0000259" key="4">
    <source>
        <dbReference type="Pfam" id="PF23286"/>
    </source>
</evidence>
<keyword evidence="2" id="KW-0677">Repeat</keyword>
<evidence type="ECO:0000256" key="1">
    <source>
        <dbReference type="ARBA" id="ARBA00022614"/>
    </source>
</evidence>
<evidence type="ECO:0000313" key="7">
    <source>
        <dbReference type="Proteomes" id="UP001227230"/>
    </source>
</evidence>